<name>A0A7W8HHE2_9BURK</name>
<dbReference type="EMBL" id="JACHGB010000003">
    <property type="protein sequence ID" value="MBB5271343.1"/>
    <property type="molecule type" value="Genomic_DNA"/>
</dbReference>
<dbReference type="RefSeq" id="WP_183965637.1">
    <property type="nucleotide sequence ID" value="NZ_BAABEW010000001.1"/>
</dbReference>
<proteinExistence type="predicted"/>
<sequence>MGASLDTRKAHLTRQHGDIIAVYTWVNDERAMVLIPAYRPGAPWYIVMESAAFRYDDPTYLASQCAKACEVLGIEPSRPNWVRVATIIHEGLPDLIRMPSAPLPEQHAASIGSMQLRADGQVLAEQDVRLDKEGVQYG</sequence>
<keyword evidence="2" id="KW-1185">Reference proteome</keyword>
<dbReference type="Proteomes" id="UP000532440">
    <property type="component" value="Unassembled WGS sequence"/>
</dbReference>
<reference evidence="1 2" key="1">
    <citation type="submission" date="2020-08" db="EMBL/GenBank/DDBJ databases">
        <title>Genomic Encyclopedia of Type Strains, Phase IV (KMG-IV): sequencing the most valuable type-strain genomes for metagenomic binning, comparative biology and taxonomic classification.</title>
        <authorList>
            <person name="Goeker M."/>
        </authorList>
    </citation>
    <scope>NUCLEOTIDE SEQUENCE [LARGE SCALE GENOMIC DNA]</scope>
    <source>
        <strain evidence="1 2">DSM 29781</strain>
    </source>
</reference>
<evidence type="ECO:0000313" key="2">
    <source>
        <dbReference type="Proteomes" id="UP000532440"/>
    </source>
</evidence>
<gene>
    <name evidence="1" type="ORF">HNQ70_001353</name>
</gene>
<protein>
    <submittedName>
        <fullName evidence="1">Uncharacterized protein</fullName>
    </submittedName>
</protein>
<accession>A0A7W8HHE2</accession>
<organism evidence="1 2">
    <name type="scientific">Quisquiliibacterium transsilvanicum</name>
    <dbReference type="NCBI Taxonomy" id="1549638"/>
    <lineage>
        <taxon>Bacteria</taxon>
        <taxon>Pseudomonadati</taxon>
        <taxon>Pseudomonadota</taxon>
        <taxon>Betaproteobacteria</taxon>
        <taxon>Burkholderiales</taxon>
        <taxon>Burkholderiaceae</taxon>
        <taxon>Quisquiliibacterium</taxon>
    </lineage>
</organism>
<dbReference type="AlphaFoldDB" id="A0A7W8HHE2"/>
<evidence type="ECO:0000313" key="1">
    <source>
        <dbReference type="EMBL" id="MBB5271343.1"/>
    </source>
</evidence>
<comment type="caution">
    <text evidence="1">The sequence shown here is derived from an EMBL/GenBank/DDBJ whole genome shotgun (WGS) entry which is preliminary data.</text>
</comment>